<feature type="transmembrane region" description="Helical" evidence="2">
    <location>
        <begin position="228"/>
        <end position="247"/>
    </location>
</feature>
<organism evidence="3 4">
    <name type="scientific">Exophiala xenobiotica</name>
    <dbReference type="NCBI Taxonomy" id="348802"/>
    <lineage>
        <taxon>Eukaryota</taxon>
        <taxon>Fungi</taxon>
        <taxon>Dikarya</taxon>
        <taxon>Ascomycota</taxon>
        <taxon>Pezizomycotina</taxon>
        <taxon>Eurotiomycetes</taxon>
        <taxon>Chaetothyriomycetidae</taxon>
        <taxon>Chaetothyriales</taxon>
        <taxon>Herpotrichiellaceae</taxon>
        <taxon>Exophiala</taxon>
    </lineage>
</organism>
<reference evidence="3 4" key="1">
    <citation type="submission" date="2015-01" db="EMBL/GenBank/DDBJ databases">
        <title>The Genome Sequence of Exophiala xenobiotica CBS118157.</title>
        <authorList>
            <consortium name="The Broad Institute Genomics Platform"/>
            <person name="Cuomo C."/>
            <person name="de Hoog S."/>
            <person name="Gorbushina A."/>
            <person name="Stielow B."/>
            <person name="Teixiera M."/>
            <person name="Abouelleil A."/>
            <person name="Chapman S.B."/>
            <person name="Priest M."/>
            <person name="Young S.K."/>
            <person name="Wortman J."/>
            <person name="Nusbaum C."/>
            <person name="Birren B."/>
        </authorList>
    </citation>
    <scope>NUCLEOTIDE SEQUENCE [LARGE SCALE GENOMIC DNA]</scope>
    <source>
        <strain evidence="3 4">CBS 118157</strain>
    </source>
</reference>
<proteinExistence type="predicted"/>
<keyword evidence="2" id="KW-0812">Transmembrane</keyword>
<protein>
    <submittedName>
        <fullName evidence="3">Uncharacterized protein</fullName>
    </submittedName>
</protein>
<feature type="compositionally biased region" description="Basic and acidic residues" evidence="1">
    <location>
        <begin position="522"/>
        <end position="535"/>
    </location>
</feature>
<dbReference type="Proteomes" id="UP000054342">
    <property type="component" value="Unassembled WGS sequence"/>
</dbReference>
<evidence type="ECO:0000313" key="3">
    <source>
        <dbReference type="EMBL" id="KIW49838.1"/>
    </source>
</evidence>
<dbReference type="HOGENOM" id="CLU_029043_0_1_1"/>
<keyword evidence="2" id="KW-1133">Transmembrane helix</keyword>
<dbReference type="EMBL" id="KN847323">
    <property type="protein sequence ID" value="KIW49838.1"/>
    <property type="molecule type" value="Genomic_DNA"/>
</dbReference>
<dbReference type="OrthoDB" id="5412502at2759"/>
<accession>A0A0D2E2V9</accession>
<dbReference type="GeneID" id="25333391"/>
<dbReference type="AlphaFoldDB" id="A0A0D2E2V9"/>
<feature type="transmembrane region" description="Helical" evidence="2">
    <location>
        <begin position="146"/>
        <end position="166"/>
    </location>
</feature>
<keyword evidence="2" id="KW-0472">Membrane</keyword>
<evidence type="ECO:0000256" key="2">
    <source>
        <dbReference type="SAM" id="Phobius"/>
    </source>
</evidence>
<feature type="transmembrane region" description="Helical" evidence="2">
    <location>
        <begin position="253"/>
        <end position="272"/>
    </location>
</feature>
<evidence type="ECO:0000256" key="1">
    <source>
        <dbReference type="SAM" id="MobiDB-lite"/>
    </source>
</evidence>
<name>A0A0D2E2V9_9EURO</name>
<feature type="region of interest" description="Disordered" evidence="1">
    <location>
        <begin position="495"/>
        <end position="535"/>
    </location>
</feature>
<feature type="transmembrane region" description="Helical" evidence="2">
    <location>
        <begin position="116"/>
        <end position="140"/>
    </location>
</feature>
<evidence type="ECO:0000313" key="4">
    <source>
        <dbReference type="Proteomes" id="UP000054342"/>
    </source>
</evidence>
<sequence length="535" mass="60110">MRWISKFEDLQLDIVGIIAVLGEASVTRNAQVTSLSWWSSIPRLLPAPQALLEHERKYRLPTAPGIVAGAHSGNIKKEINFFTQLLHQRPLDDYEVELVEVTRNKQVKRASFGPNVYGPLFWASLLGCSMSIALVVLSVIYHDGFALLATIMLSAVSSAVGFGTRWDLVFTEPKIKEERENKMPRSDVIVYYPNGAIRVIRPAYEEIGRLYFQTEHARYKIDDTPYRTLALFSTIMLMAGVVSLANASNILQVSYAAAYVLLNAVYWAVSAVNPCSYHWRHAYKTQVLDIAPLPGPHDSALDHKGVVKTSLRQLRHEWHRFQKSWGLVASAKIARTFADPDIGARTFTAALWTAIVLTGTSQWLNEATAIAPINEAWKSWIREADSNVEAIDLYEGRHQPHRSSRLPRRPTGTNWRFSRAQNDRDARDKRRIIIREKIRGWKYDERLTSILAAHADLTRKPYPDETDDTVEAVPEENSIAADTVATSTVVREHRDVSHLEQPAGRGAGTTSSTSFAGLETEEILRVSSDVEKGND</sequence>
<keyword evidence="4" id="KW-1185">Reference proteome</keyword>
<gene>
    <name evidence="3" type="ORF">PV05_11483</name>
</gene>
<dbReference type="RefSeq" id="XP_013310422.1">
    <property type="nucleotide sequence ID" value="XM_013454968.1"/>
</dbReference>